<feature type="region of interest" description="Disordered" evidence="5">
    <location>
        <begin position="242"/>
        <end position="262"/>
    </location>
</feature>
<dbReference type="PANTHER" id="PTHR12131:SF1">
    <property type="entry name" value="ATP-DEPENDENT RNA HELICASE SUPV3L1, MITOCHONDRIAL-RELATED"/>
    <property type="match status" value="1"/>
</dbReference>
<reference evidence="8 9" key="1">
    <citation type="submission" date="2011-12" db="EMBL/GenBank/DDBJ databases">
        <title>Whole genome shotgun sequence of Gordonia effusa NBRC 100432.</title>
        <authorList>
            <person name="Yoshida I."/>
            <person name="Takarada H."/>
            <person name="Hosoyama A."/>
            <person name="Tsuchikane K."/>
            <person name="Katsumata H."/>
            <person name="Yamazaki S."/>
            <person name="Fujita N."/>
        </authorList>
    </citation>
    <scope>NUCLEOTIDE SEQUENCE [LARGE SCALE GENOMIC DNA]</scope>
    <source>
        <strain evidence="8 9">NBRC 100432</strain>
    </source>
</reference>
<dbReference type="GO" id="GO:0016787">
    <property type="term" value="F:hydrolase activity"/>
    <property type="evidence" value="ECO:0007669"/>
    <property type="project" value="UniProtKB-KW"/>
</dbReference>
<evidence type="ECO:0000256" key="5">
    <source>
        <dbReference type="SAM" id="MobiDB-lite"/>
    </source>
</evidence>
<dbReference type="GO" id="GO:0055087">
    <property type="term" value="C:Ski complex"/>
    <property type="evidence" value="ECO:0007669"/>
    <property type="project" value="TreeGrafter"/>
</dbReference>
<accession>H0R0C2</accession>
<dbReference type="GO" id="GO:0070478">
    <property type="term" value="P:nuclear-transcribed mRNA catabolic process, 3'-5' exonucleolytic nonsense-mediated decay"/>
    <property type="evidence" value="ECO:0007669"/>
    <property type="project" value="TreeGrafter"/>
</dbReference>
<dbReference type="RefSeq" id="WP_007317860.1">
    <property type="nucleotide sequence ID" value="NZ_BAEH01000056.1"/>
</dbReference>
<evidence type="ECO:0000256" key="2">
    <source>
        <dbReference type="ARBA" id="ARBA00022801"/>
    </source>
</evidence>
<dbReference type="PROSITE" id="PS51192">
    <property type="entry name" value="HELICASE_ATP_BIND_1"/>
    <property type="match status" value="1"/>
</dbReference>
<keyword evidence="9" id="KW-1185">Reference proteome</keyword>
<dbReference type="InterPro" id="IPR011545">
    <property type="entry name" value="DEAD/DEAH_box_helicase_dom"/>
</dbReference>
<dbReference type="Gene3D" id="3.40.50.300">
    <property type="entry name" value="P-loop containing nucleotide triphosphate hydrolases"/>
    <property type="match status" value="2"/>
</dbReference>
<dbReference type="STRING" id="1077974.GOEFS_056_00010"/>
<comment type="caution">
    <text evidence="8">The sequence shown here is derived from an EMBL/GenBank/DDBJ whole genome shotgun (WGS) entry which is preliminary data.</text>
</comment>
<evidence type="ECO:0000313" key="8">
    <source>
        <dbReference type="EMBL" id="GAB18523.1"/>
    </source>
</evidence>
<keyword evidence="3 8" id="KW-0347">Helicase</keyword>
<protein>
    <submittedName>
        <fullName evidence="8">Putative helicase</fullName>
    </submittedName>
</protein>
<evidence type="ECO:0000259" key="7">
    <source>
        <dbReference type="PROSITE" id="PS51194"/>
    </source>
</evidence>
<feature type="domain" description="Helicase C-terminal" evidence="7">
    <location>
        <begin position="266"/>
        <end position="432"/>
    </location>
</feature>
<keyword evidence="2" id="KW-0378">Hydrolase</keyword>
<dbReference type="SMART" id="SM00487">
    <property type="entry name" value="DEXDc"/>
    <property type="match status" value="1"/>
</dbReference>
<dbReference type="SMART" id="SM00490">
    <property type="entry name" value="HELICc"/>
    <property type="match status" value="1"/>
</dbReference>
<feature type="domain" description="Helicase ATP-binding" evidence="6">
    <location>
        <begin position="23"/>
        <end position="181"/>
    </location>
</feature>
<dbReference type="InterPro" id="IPR050699">
    <property type="entry name" value="RNA-DNA_Helicase"/>
</dbReference>
<organism evidence="8 9">
    <name type="scientific">Gordonia effusa NBRC 100432</name>
    <dbReference type="NCBI Taxonomy" id="1077974"/>
    <lineage>
        <taxon>Bacteria</taxon>
        <taxon>Bacillati</taxon>
        <taxon>Actinomycetota</taxon>
        <taxon>Actinomycetes</taxon>
        <taxon>Mycobacteriales</taxon>
        <taxon>Gordoniaceae</taxon>
        <taxon>Gordonia</taxon>
    </lineage>
</organism>
<evidence type="ECO:0000256" key="1">
    <source>
        <dbReference type="ARBA" id="ARBA00022741"/>
    </source>
</evidence>
<dbReference type="OrthoDB" id="3229913at2"/>
<dbReference type="CDD" id="cd18795">
    <property type="entry name" value="SF2_C_Ski2"/>
    <property type="match status" value="1"/>
</dbReference>
<proteinExistence type="predicted"/>
<dbReference type="GO" id="GO:0004386">
    <property type="term" value="F:helicase activity"/>
    <property type="evidence" value="ECO:0007669"/>
    <property type="project" value="UniProtKB-KW"/>
</dbReference>
<gene>
    <name evidence="8" type="ORF">GOEFS_056_00010</name>
</gene>
<dbReference type="PROSITE" id="PS51194">
    <property type="entry name" value="HELICASE_CTER"/>
    <property type="match status" value="1"/>
</dbReference>
<dbReference type="SUPFAM" id="SSF52540">
    <property type="entry name" value="P-loop containing nucleoside triphosphate hydrolases"/>
    <property type="match status" value="1"/>
</dbReference>
<dbReference type="PANTHER" id="PTHR12131">
    <property type="entry name" value="ATP-DEPENDENT RNA AND DNA HELICASE"/>
    <property type="match status" value="1"/>
</dbReference>
<feature type="non-terminal residue" evidence="8">
    <location>
        <position position="432"/>
    </location>
</feature>
<dbReference type="eggNOG" id="COG4581">
    <property type="taxonomic scope" value="Bacteria"/>
</dbReference>
<name>H0R0C2_9ACTN</name>
<sequence>MTHLDDFLARQAFALDPFQLRACDALQAGHGVLVCAPTGAGKTIVGEFAVHLALAQGTKCFYTTPIKALSNQKFNDLVAVHGADAVGLLTGDNSINPDADVVVMTTEVVRNMIYANSPALQGLSHVVMDEVHFLADRFRGAVWEEVILHLDPSVSVVALSATVSNAEEFGDWMQTVRGDTTVIVDDHRPVPLQQHMMVGTRLFDLFDPREKRSGKGGKAKNPGVNPELIRFIKHRALMADDYDERSRGRGRGRPNNRRGTVVPRPNLVRQLDREGLLPAIGFIFSRAGCDGALHQCLRSGINLLDGQQSAQVDDVVDRYVAELSPADIDILGVAEWRTGLRRGFAAHHAGLLPTFRHCVEELFTLGLVRMVFATETLALGINMPARSVVLERLVKYNGEAHVDLTPGEFTQLTGRAGRRGIDVEGHAVVLWT</sequence>
<dbReference type="Pfam" id="PF00270">
    <property type="entry name" value="DEAD"/>
    <property type="match status" value="1"/>
</dbReference>
<evidence type="ECO:0000313" key="9">
    <source>
        <dbReference type="Proteomes" id="UP000035034"/>
    </source>
</evidence>
<dbReference type="AlphaFoldDB" id="H0R0C2"/>
<keyword evidence="4" id="KW-0067">ATP-binding</keyword>
<dbReference type="GO" id="GO:0005524">
    <property type="term" value="F:ATP binding"/>
    <property type="evidence" value="ECO:0007669"/>
    <property type="project" value="UniProtKB-KW"/>
</dbReference>
<keyword evidence="1" id="KW-0547">Nucleotide-binding</keyword>
<dbReference type="EMBL" id="BAEH01000056">
    <property type="protein sequence ID" value="GAB18523.1"/>
    <property type="molecule type" value="Genomic_DNA"/>
</dbReference>
<evidence type="ECO:0000256" key="3">
    <source>
        <dbReference type="ARBA" id="ARBA00022806"/>
    </source>
</evidence>
<dbReference type="InterPro" id="IPR027417">
    <property type="entry name" value="P-loop_NTPase"/>
</dbReference>
<dbReference type="InterPro" id="IPR001650">
    <property type="entry name" value="Helicase_C-like"/>
</dbReference>
<dbReference type="InterPro" id="IPR014001">
    <property type="entry name" value="Helicase_ATP-bd"/>
</dbReference>
<dbReference type="GO" id="GO:0003676">
    <property type="term" value="F:nucleic acid binding"/>
    <property type="evidence" value="ECO:0007669"/>
    <property type="project" value="InterPro"/>
</dbReference>
<evidence type="ECO:0000256" key="4">
    <source>
        <dbReference type="ARBA" id="ARBA00022840"/>
    </source>
</evidence>
<dbReference type="Proteomes" id="UP000035034">
    <property type="component" value="Unassembled WGS sequence"/>
</dbReference>
<evidence type="ECO:0000259" key="6">
    <source>
        <dbReference type="PROSITE" id="PS51192"/>
    </source>
</evidence>